<dbReference type="EMBL" id="QJJQ01000003">
    <property type="protein sequence ID" value="PXW88784.1"/>
    <property type="molecule type" value="Genomic_DNA"/>
</dbReference>
<evidence type="ECO:0000313" key="1">
    <source>
        <dbReference type="EMBL" id="PXW88784.1"/>
    </source>
</evidence>
<proteinExistence type="predicted"/>
<protein>
    <submittedName>
        <fullName evidence="1">Uncharacterized protein</fullName>
    </submittedName>
</protein>
<comment type="caution">
    <text evidence="1">The sequence shown here is derived from an EMBL/GenBank/DDBJ whole genome shotgun (WGS) entry which is preliminary data.</text>
</comment>
<dbReference type="Proteomes" id="UP000247978">
    <property type="component" value="Unassembled WGS sequence"/>
</dbReference>
<dbReference type="RefSeq" id="WP_110394611.1">
    <property type="nucleotide sequence ID" value="NZ_JBHUHB010000001.1"/>
</dbReference>
<name>A0A2V3W6H6_9BACI</name>
<keyword evidence="2" id="KW-1185">Reference proteome</keyword>
<evidence type="ECO:0000313" key="2">
    <source>
        <dbReference type="Proteomes" id="UP000247978"/>
    </source>
</evidence>
<gene>
    <name evidence="1" type="ORF">DFR56_103290</name>
</gene>
<reference evidence="1 2" key="1">
    <citation type="submission" date="2018-05" db="EMBL/GenBank/DDBJ databases">
        <title>Genomic Encyclopedia of Type Strains, Phase IV (KMG-IV): sequencing the most valuable type-strain genomes for metagenomic binning, comparative biology and taxonomic classification.</title>
        <authorList>
            <person name="Goeker M."/>
        </authorList>
    </citation>
    <scope>NUCLEOTIDE SEQUENCE [LARGE SCALE GENOMIC DNA]</scope>
    <source>
        <strain evidence="1 2">DSM 28556</strain>
    </source>
</reference>
<organism evidence="1 2">
    <name type="scientific">Pseudogracilibacillus auburnensis</name>
    <dbReference type="NCBI Taxonomy" id="1494959"/>
    <lineage>
        <taxon>Bacteria</taxon>
        <taxon>Bacillati</taxon>
        <taxon>Bacillota</taxon>
        <taxon>Bacilli</taxon>
        <taxon>Bacillales</taxon>
        <taxon>Bacillaceae</taxon>
        <taxon>Pseudogracilibacillus</taxon>
    </lineage>
</organism>
<sequence length="69" mass="7683">MLKVKGFKFGIGDVVVPVNLKGKPSFLKEVIVDDICEKDFLYSVVDHEGDCWQVSPIALENEFILLEGA</sequence>
<accession>A0A2V3W6H6</accession>
<dbReference type="AlphaFoldDB" id="A0A2V3W6H6"/>